<dbReference type="RefSeq" id="WP_070018829.1">
    <property type="nucleotide sequence ID" value="NZ_LJGW01000377.1"/>
</dbReference>
<organism evidence="1 2">
    <name type="scientific">Streptomyces nanshensis</name>
    <dbReference type="NCBI Taxonomy" id="518642"/>
    <lineage>
        <taxon>Bacteria</taxon>
        <taxon>Bacillati</taxon>
        <taxon>Actinomycetota</taxon>
        <taxon>Actinomycetes</taxon>
        <taxon>Kitasatosporales</taxon>
        <taxon>Streptomycetaceae</taxon>
        <taxon>Streptomyces</taxon>
    </lineage>
</organism>
<evidence type="ECO:0000313" key="1">
    <source>
        <dbReference type="EMBL" id="OEV09327.1"/>
    </source>
</evidence>
<dbReference type="Proteomes" id="UP000176005">
    <property type="component" value="Unassembled WGS sequence"/>
</dbReference>
<protein>
    <submittedName>
        <fullName evidence="1">Uncharacterized protein</fullName>
    </submittedName>
</protein>
<dbReference type="AlphaFoldDB" id="A0A1E7KZF0"/>
<sequence length="111" mass="11764">MKPTTASDLFPGDRIAFRTDSGPDYRLIHSESCAQVPGLLRLTFDGIGDVAMPAESPVTGVYLPRQFTLPCLLCGGGFAYECDLATLEGTPRAGICGPCNDRTTLAVLAQL</sequence>
<name>A0A1E7KZF0_9ACTN</name>
<accession>A0A1E7KZF0</accession>
<evidence type="ECO:0000313" key="2">
    <source>
        <dbReference type="Proteomes" id="UP000176005"/>
    </source>
</evidence>
<comment type="caution">
    <text evidence="1">The sequence shown here is derived from an EMBL/GenBank/DDBJ whole genome shotgun (WGS) entry which is preliminary data.</text>
</comment>
<proteinExistence type="predicted"/>
<gene>
    <name evidence="1" type="ORF">AN218_23145</name>
</gene>
<dbReference type="EMBL" id="LJGW01000377">
    <property type="protein sequence ID" value="OEV09327.1"/>
    <property type="molecule type" value="Genomic_DNA"/>
</dbReference>
<reference evidence="1 2" key="1">
    <citation type="journal article" date="2016" name="Front. Microbiol.">
        <title>Comparative Genomics Analysis of Streptomyces Species Reveals Their Adaptation to the Marine Environment and Their Diversity at the Genomic Level.</title>
        <authorList>
            <person name="Tian X."/>
            <person name="Zhang Z."/>
            <person name="Yang T."/>
            <person name="Chen M."/>
            <person name="Li J."/>
            <person name="Chen F."/>
            <person name="Yang J."/>
            <person name="Li W."/>
            <person name="Zhang B."/>
            <person name="Zhang Z."/>
            <person name="Wu J."/>
            <person name="Zhang C."/>
            <person name="Long L."/>
            <person name="Xiao J."/>
        </authorList>
    </citation>
    <scope>NUCLEOTIDE SEQUENCE [LARGE SCALE GENOMIC DNA]</scope>
    <source>
        <strain evidence="1 2">SCSIO 10429</strain>
    </source>
</reference>
<keyword evidence="2" id="KW-1185">Reference proteome</keyword>